<accession>A0A5S6QIY2</accession>
<evidence type="ECO:0000256" key="2">
    <source>
        <dbReference type="SAM" id="SignalP"/>
    </source>
</evidence>
<organism evidence="3 4">
    <name type="scientific">Trichuris muris</name>
    <name type="common">Mouse whipworm</name>
    <dbReference type="NCBI Taxonomy" id="70415"/>
    <lineage>
        <taxon>Eukaryota</taxon>
        <taxon>Metazoa</taxon>
        <taxon>Ecdysozoa</taxon>
        <taxon>Nematoda</taxon>
        <taxon>Enoplea</taxon>
        <taxon>Dorylaimia</taxon>
        <taxon>Trichinellida</taxon>
        <taxon>Trichuridae</taxon>
        <taxon>Trichuris</taxon>
    </lineage>
</organism>
<protein>
    <submittedName>
        <fullName evidence="4">Uncharacterized protein</fullName>
    </submittedName>
</protein>
<evidence type="ECO:0000256" key="1">
    <source>
        <dbReference type="SAM" id="MobiDB-lite"/>
    </source>
</evidence>
<feature type="region of interest" description="Disordered" evidence="1">
    <location>
        <begin position="230"/>
        <end position="264"/>
    </location>
</feature>
<feature type="signal peptide" evidence="2">
    <location>
        <begin position="1"/>
        <end position="23"/>
    </location>
</feature>
<proteinExistence type="predicted"/>
<sequence>MFSGKFSKTALFCIVHVLSHANGFPRGYGNMDFGGHYPGLYSQSMMPHGMYPSFGSHGQNSPLMGNHDGNFMGDPSSFGNMPGQEQVMGHQFGYGGMGQFPGQHGMPNAMGNPMMGMNVPPGGGYQGFQGGGHFPSEGFPYAGGYGGGGGSSMGSHASAGPFGGGMGSFSGSTPYGGGGPGYGGGGPFGGGPSTFGGGYGGGRPNAFRGEFFGDGGMQGYPGASPGVLGRSNQTAHGKEKQITHAEEQSKRMEPVPTAKPDLSGNVDFYSVEPSNNSVNITKEGASGQEKQFRIATYERSSDVSKPKLLHSARENVPSRRDMDVNNKYSTRFVHVRSL</sequence>
<evidence type="ECO:0000313" key="3">
    <source>
        <dbReference type="Proteomes" id="UP000046395"/>
    </source>
</evidence>
<keyword evidence="3" id="KW-1185">Reference proteome</keyword>
<dbReference type="WBParaSite" id="TMUE_2000007120.1">
    <property type="protein sequence ID" value="TMUE_2000007120.1"/>
    <property type="gene ID" value="WBGene00299797"/>
</dbReference>
<keyword evidence="2" id="KW-0732">Signal</keyword>
<evidence type="ECO:0000313" key="4">
    <source>
        <dbReference type="WBParaSite" id="TMUE_2000007120.1"/>
    </source>
</evidence>
<feature type="region of interest" description="Disordered" evidence="1">
    <location>
        <begin position="298"/>
        <end position="318"/>
    </location>
</feature>
<feature type="compositionally biased region" description="Basic and acidic residues" evidence="1">
    <location>
        <begin position="236"/>
        <end position="253"/>
    </location>
</feature>
<dbReference type="Proteomes" id="UP000046395">
    <property type="component" value="Unassembled WGS sequence"/>
</dbReference>
<dbReference type="AlphaFoldDB" id="A0A5S6QIY2"/>
<feature type="chain" id="PRO_5024383200" evidence="2">
    <location>
        <begin position="24"/>
        <end position="338"/>
    </location>
</feature>
<reference evidence="4" key="1">
    <citation type="submission" date="2019-12" db="UniProtKB">
        <authorList>
            <consortium name="WormBaseParasite"/>
        </authorList>
    </citation>
    <scope>IDENTIFICATION</scope>
</reference>
<name>A0A5S6QIY2_TRIMR</name>
<feature type="compositionally biased region" description="Basic and acidic residues" evidence="1">
    <location>
        <begin position="299"/>
        <end position="318"/>
    </location>
</feature>